<keyword evidence="2" id="KW-0812">Transmembrane</keyword>
<feature type="region of interest" description="Disordered" evidence="1">
    <location>
        <begin position="1"/>
        <end position="41"/>
    </location>
</feature>
<evidence type="ECO:0000256" key="2">
    <source>
        <dbReference type="SAM" id="Phobius"/>
    </source>
</evidence>
<reference evidence="3 4" key="1">
    <citation type="journal article" date="2015" name="Nature">
        <title>rRNA introns, odd ribosomes, and small enigmatic genomes across a large radiation of phyla.</title>
        <authorList>
            <person name="Brown C.T."/>
            <person name="Hug L.A."/>
            <person name="Thomas B.C."/>
            <person name="Sharon I."/>
            <person name="Castelle C.J."/>
            <person name="Singh A."/>
            <person name="Wilkins M.J."/>
            <person name="Williams K.H."/>
            <person name="Banfield J.F."/>
        </authorList>
    </citation>
    <scope>NUCLEOTIDE SEQUENCE [LARGE SCALE GENOMIC DNA]</scope>
</reference>
<evidence type="ECO:0000256" key="1">
    <source>
        <dbReference type="SAM" id="MobiDB-lite"/>
    </source>
</evidence>
<comment type="caution">
    <text evidence="3">The sequence shown here is derived from an EMBL/GenBank/DDBJ whole genome shotgun (WGS) entry which is preliminary data.</text>
</comment>
<gene>
    <name evidence="3" type="ORF">UR67_C0007G0092</name>
</gene>
<dbReference type="PATRIC" id="fig|1618350.3.peg.977"/>
<feature type="compositionally biased region" description="Low complexity" evidence="1">
    <location>
        <begin position="10"/>
        <end position="34"/>
    </location>
</feature>
<proteinExistence type="predicted"/>
<name>A0A0G0EPY2_UNCC3</name>
<dbReference type="EMBL" id="LBQB01000007">
    <property type="protein sequence ID" value="KKP69387.1"/>
    <property type="molecule type" value="Genomic_DNA"/>
</dbReference>
<protein>
    <submittedName>
        <fullName evidence="3">Uncharacterized protein</fullName>
    </submittedName>
</protein>
<feature type="transmembrane region" description="Helical" evidence="2">
    <location>
        <begin position="47"/>
        <end position="74"/>
    </location>
</feature>
<dbReference type="AlphaFoldDB" id="A0A0G0EPY2"/>
<dbReference type="Proteomes" id="UP000034581">
    <property type="component" value="Unassembled WGS sequence"/>
</dbReference>
<keyword evidence="2" id="KW-1133">Transmembrane helix</keyword>
<keyword evidence="2" id="KW-0472">Membrane</keyword>
<accession>A0A0G0EPY2</accession>
<evidence type="ECO:0000313" key="4">
    <source>
        <dbReference type="Proteomes" id="UP000034581"/>
    </source>
</evidence>
<sequence>MAESEVNSQPTTAPTAPATPAAAPTTTTTTTTTTSPSKKGMSTGAKVAIGLCGGCLGLIIILGIVSAVAGTALLKSMPSFIQNAFEEEGLTFDENNGEFTITDDETDSSLTAGESIDLPNNFPSDIPVYEPADATFKMTEGKNGTVMFTTSKDVATVKSYYMSEMKKKGWTEDSNMEFNEAVILTYTKGDWTSSITVAEDSDDTTKNSITVTYSYTDSTE</sequence>
<organism evidence="3 4">
    <name type="scientific">candidate division CPR3 bacterium GW2011_GWF2_35_18</name>
    <dbReference type="NCBI Taxonomy" id="1618350"/>
    <lineage>
        <taxon>Bacteria</taxon>
        <taxon>Bacteria division CPR3</taxon>
    </lineage>
</organism>
<evidence type="ECO:0000313" key="3">
    <source>
        <dbReference type="EMBL" id="KKP69387.1"/>
    </source>
</evidence>